<comment type="caution">
    <text evidence="1">The sequence shown here is derived from an EMBL/GenBank/DDBJ whole genome shotgun (WGS) entry which is preliminary data.</text>
</comment>
<sequence length="86" mass="10098">MPGPWRTHASLDRRVSLRVPVDELFSKPLMRSTLRTEERSQRKRFFKRAFTKEKYPPKIKDHEGNKTDLVNLNCYRGSHGKQATGI</sequence>
<dbReference type="EMBL" id="AKHW03004379">
    <property type="protein sequence ID" value="KYO30000.1"/>
    <property type="molecule type" value="Genomic_DNA"/>
</dbReference>
<accession>A0A151MZR4</accession>
<reference evidence="1 2" key="1">
    <citation type="journal article" date="2012" name="Genome Biol.">
        <title>Sequencing three crocodilian genomes to illuminate the evolution of archosaurs and amniotes.</title>
        <authorList>
            <person name="St John J.A."/>
            <person name="Braun E.L."/>
            <person name="Isberg S.R."/>
            <person name="Miles L.G."/>
            <person name="Chong A.Y."/>
            <person name="Gongora J."/>
            <person name="Dalzell P."/>
            <person name="Moran C."/>
            <person name="Bed'hom B."/>
            <person name="Abzhanov A."/>
            <person name="Burgess S.C."/>
            <person name="Cooksey A.M."/>
            <person name="Castoe T.A."/>
            <person name="Crawford N.G."/>
            <person name="Densmore L.D."/>
            <person name="Drew J.C."/>
            <person name="Edwards S.V."/>
            <person name="Faircloth B.C."/>
            <person name="Fujita M.K."/>
            <person name="Greenwold M.J."/>
            <person name="Hoffmann F.G."/>
            <person name="Howard J.M."/>
            <person name="Iguchi T."/>
            <person name="Janes D.E."/>
            <person name="Khan S.Y."/>
            <person name="Kohno S."/>
            <person name="de Koning A.J."/>
            <person name="Lance S.L."/>
            <person name="McCarthy F.M."/>
            <person name="McCormack J.E."/>
            <person name="Merchant M.E."/>
            <person name="Peterson D.G."/>
            <person name="Pollock D.D."/>
            <person name="Pourmand N."/>
            <person name="Raney B.J."/>
            <person name="Roessler K.A."/>
            <person name="Sanford J.R."/>
            <person name="Sawyer R.H."/>
            <person name="Schmidt C.J."/>
            <person name="Triplett E.W."/>
            <person name="Tuberville T.D."/>
            <person name="Venegas-Anaya M."/>
            <person name="Howard J.T."/>
            <person name="Jarvis E.D."/>
            <person name="Guillette L.J.Jr."/>
            <person name="Glenn T.C."/>
            <person name="Green R.E."/>
            <person name="Ray D.A."/>
        </authorList>
    </citation>
    <scope>NUCLEOTIDE SEQUENCE [LARGE SCALE GENOMIC DNA]</scope>
    <source>
        <strain evidence="1">KSC_2009_1</strain>
    </source>
</reference>
<protein>
    <submittedName>
        <fullName evidence="1">Uncharacterized protein</fullName>
    </submittedName>
</protein>
<dbReference type="Proteomes" id="UP000050525">
    <property type="component" value="Unassembled WGS sequence"/>
</dbReference>
<dbReference type="AlphaFoldDB" id="A0A151MZR4"/>
<evidence type="ECO:0000313" key="2">
    <source>
        <dbReference type="Proteomes" id="UP000050525"/>
    </source>
</evidence>
<evidence type="ECO:0000313" key="1">
    <source>
        <dbReference type="EMBL" id="KYO30000.1"/>
    </source>
</evidence>
<organism evidence="1 2">
    <name type="scientific">Alligator mississippiensis</name>
    <name type="common">American alligator</name>
    <dbReference type="NCBI Taxonomy" id="8496"/>
    <lineage>
        <taxon>Eukaryota</taxon>
        <taxon>Metazoa</taxon>
        <taxon>Chordata</taxon>
        <taxon>Craniata</taxon>
        <taxon>Vertebrata</taxon>
        <taxon>Euteleostomi</taxon>
        <taxon>Archelosauria</taxon>
        <taxon>Archosauria</taxon>
        <taxon>Crocodylia</taxon>
        <taxon>Alligatoridae</taxon>
        <taxon>Alligatorinae</taxon>
        <taxon>Alligator</taxon>
    </lineage>
</organism>
<proteinExistence type="predicted"/>
<keyword evidence="2" id="KW-1185">Reference proteome</keyword>
<gene>
    <name evidence="1" type="ORF">Y1Q_0005429</name>
</gene>
<name>A0A151MZR4_ALLMI</name>